<comment type="subcellular location">
    <subcellularLocation>
        <location evidence="1">Cell membrane</location>
        <topology evidence="1">Peripheral membrane protein</topology>
    </subcellularLocation>
</comment>
<keyword evidence="13" id="KW-1185">Reference proteome</keyword>
<keyword evidence="9" id="KW-0406">Ion transport</keyword>
<evidence type="ECO:0000256" key="5">
    <source>
        <dbReference type="ARBA" id="ARBA00022496"/>
    </source>
</evidence>
<gene>
    <name evidence="12" type="ORF">I8J31_11705</name>
</gene>
<keyword evidence="4" id="KW-1003">Cell membrane</keyword>
<feature type="domain" description="ABC transporter" evidence="11">
    <location>
        <begin position="2"/>
        <end position="236"/>
    </location>
</feature>
<dbReference type="Proteomes" id="UP000628710">
    <property type="component" value="Unassembled WGS sequence"/>
</dbReference>
<dbReference type="GO" id="GO:0016887">
    <property type="term" value="F:ATP hydrolysis activity"/>
    <property type="evidence" value="ECO:0007669"/>
    <property type="project" value="InterPro"/>
</dbReference>
<evidence type="ECO:0000256" key="2">
    <source>
        <dbReference type="ARBA" id="ARBA00005417"/>
    </source>
</evidence>
<dbReference type="EMBL" id="JAEMNX010000012">
    <property type="protein sequence ID" value="MBJ7538338.1"/>
    <property type="molecule type" value="Genomic_DNA"/>
</dbReference>
<keyword evidence="5" id="KW-0410">Iron transport</keyword>
<keyword evidence="8" id="KW-0408">Iron</keyword>
<dbReference type="Pfam" id="PF00005">
    <property type="entry name" value="ABC_tran"/>
    <property type="match status" value="1"/>
</dbReference>
<dbReference type="InterPro" id="IPR017871">
    <property type="entry name" value="ABC_transporter-like_CS"/>
</dbReference>
<keyword evidence="10" id="KW-0472">Membrane</keyword>
<keyword evidence="6" id="KW-0547">Nucleotide-binding</keyword>
<dbReference type="CDD" id="cd03214">
    <property type="entry name" value="ABC_Iron-Siderophores_B12_Hemin"/>
    <property type="match status" value="1"/>
</dbReference>
<dbReference type="InterPro" id="IPR051535">
    <property type="entry name" value="Siderophore_ABC-ATPase"/>
</dbReference>
<proteinExistence type="inferred from homology"/>
<evidence type="ECO:0000256" key="9">
    <source>
        <dbReference type="ARBA" id="ARBA00023065"/>
    </source>
</evidence>
<evidence type="ECO:0000256" key="6">
    <source>
        <dbReference type="ARBA" id="ARBA00022741"/>
    </source>
</evidence>
<evidence type="ECO:0000256" key="1">
    <source>
        <dbReference type="ARBA" id="ARBA00004202"/>
    </source>
</evidence>
<protein>
    <submittedName>
        <fullName evidence="12">ATP-binding cassette domain-containing protein</fullName>
    </submittedName>
</protein>
<dbReference type="RefSeq" id="WP_199468747.1">
    <property type="nucleotide sequence ID" value="NZ_JAEMNX010000012.1"/>
</dbReference>
<dbReference type="GO" id="GO:0006826">
    <property type="term" value="P:iron ion transport"/>
    <property type="evidence" value="ECO:0007669"/>
    <property type="project" value="UniProtKB-KW"/>
</dbReference>
<comment type="caution">
    <text evidence="12">The sequence shown here is derived from an EMBL/GenBank/DDBJ whole genome shotgun (WGS) entry which is preliminary data.</text>
</comment>
<accession>A0A934JR77</accession>
<keyword evidence="3" id="KW-0813">Transport</keyword>
<evidence type="ECO:0000313" key="13">
    <source>
        <dbReference type="Proteomes" id="UP000628710"/>
    </source>
</evidence>
<evidence type="ECO:0000313" key="12">
    <source>
        <dbReference type="EMBL" id="MBJ7538338.1"/>
    </source>
</evidence>
<organism evidence="12 13">
    <name type="scientific">Marinomonas transparens</name>
    <dbReference type="NCBI Taxonomy" id="2795388"/>
    <lineage>
        <taxon>Bacteria</taxon>
        <taxon>Pseudomonadati</taxon>
        <taxon>Pseudomonadota</taxon>
        <taxon>Gammaproteobacteria</taxon>
        <taxon>Oceanospirillales</taxon>
        <taxon>Oceanospirillaceae</taxon>
        <taxon>Marinomonas</taxon>
    </lineage>
</organism>
<evidence type="ECO:0000256" key="7">
    <source>
        <dbReference type="ARBA" id="ARBA00022840"/>
    </source>
</evidence>
<dbReference type="AlphaFoldDB" id="A0A934JR77"/>
<name>A0A934JR77_9GAMM</name>
<dbReference type="PROSITE" id="PS00211">
    <property type="entry name" value="ABC_TRANSPORTER_1"/>
    <property type="match status" value="1"/>
</dbReference>
<evidence type="ECO:0000256" key="10">
    <source>
        <dbReference type="ARBA" id="ARBA00023136"/>
    </source>
</evidence>
<evidence type="ECO:0000256" key="8">
    <source>
        <dbReference type="ARBA" id="ARBA00023004"/>
    </source>
</evidence>
<dbReference type="PANTHER" id="PTHR42771">
    <property type="entry name" value="IRON(3+)-HYDROXAMATE IMPORT ATP-BINDING PROTEIN FHUC"/>
    <property type="match status" value="1"/>
</dbReference>
<dbReference type="InterPro" id="IPR003593">
    <property type="entry name" value="AAA+_ATPase"/>
</dbReference>
<keyword evidence="7 12" id="KW-0067">ATP-binding</keyword>
<dbReference type="FunFam" id="3.40.50.300:FF:000134">
    <property type="entry name" value="Iron-enterobactin ABC transporter ATP-binding protein"/>
    <property type="match status" value="1"/>
</dbReference>
<reference evidence="12" key="1">
    <citation type="submission" date="2020-12" db="EMBL/GenBank/DDBJ databases">
        <title>Marinomonas arctica sp. nov., a psychrotolerant bacterium isolated from the Arctic.</title>
        <authorList>
            <person name="Zhang Y."/>
        </authorList>
    </citation>
    <scope>NUCLEOTIDE SEQUENCE</scope>
    <source>
        <strain evidence="12">C1424</strain>
    </source>
</reference>
<comment type="similarity">
    <text evidence="2">Belongs to the ABC transporter superfamily.</text>
</comment>
<evidence type="ECO:0000256" key="3">
    <source>
        <dbReference type="ARBA" id="ARBA00022448"/>
    </source>
</evidence>
<dbReference type="GO" id="GO:0005524">
    <property type="term" value="F:ATP binding"/>
    <property type="evidence" value="ECO:0007669"/>
    <property type="project" value="UniProtKB-KW"/>
</dbReference>
<dbReference type="PROSITE" id="PS50893">
    <property type="entry name" value="ABC_TRANSPORTER_2"/>
    <property type="match status" value="1"/>
</dbReference>
<dbReference type="PANTHER" id="PTHR42771:SF3">
    <property type="entry name" value="PETROBACTIN IMPORT ATP-BINDING PROTEIN YCLP"/>
    <property type="match status" value="1"/>
</dbReference>
<dbReference type="GO" id="GO:0005886">
    <property type="term" value="C:plasma membrane"/>
    <property type="evidence" value="ECO:0007669"/>
    <property type="project" value="UniProtKB-SubCell"/>
</dbReference>
<dbReference type="Gene3D" id="3.40.50.300">
    <property type="entry name" value="P-loop containing nucleotide triphosphate hydrolases"/>
    <property type="match status" value="1"/>
</dbReference>
<dbReference type="SMART" id="SM00382">
    <property type="entry name" value="AAA"/>
    <property type="match status" value="1"/>
</dbReference>
<dbReference type="InterPro" id="IPR003439">
    <property type="entry name" value="ABC_transporter-like_ATP-bd"/>
</dbReference>
<evidence type="ECO:0000259" key="11">
    <source>
        <dbReference type="PROSITE" id="PS50893"/>
    </source>
</evidence>
<sequence>MIEVQSLNKKYGTTPVLKEINLTLPDQGVTALIGPNGAGKSTLLGVMSRLQAADAGRVMIDGLDVHQTSNAVLSKKMAILRQDNTISLRLKVYDFVAFGRFPYSQGKLTQEDMEHVDRALDYLNLNDLRHRYLDELSGGQRQRACIAMVLCQNTKYLLLDEPLNNLDMKHAVDIMKLIRRAADDLQKQVVVVLHDINFASCYADRIIAMKLGGVVYDHPPELLMTTDIMRDLYGIEMTIHSIQDRPIGFYHL</sequence>
<dbReference type="SUPFAM" id="SSF52540">
    <property type="entry name" value="P-loop containing nucleoside triphosphate hydrolases"/>
    <property type="match status" value="1"/>
</dbReference>
<dbReference type="InterPro" id="IPR027417">
    <property type="entry name" value="P-loop_NTPase"/>
</dbReference>
<evidence type="ECO:0000256" key="4">
    <source>
        <dbReference type="ARBA" id="ARBA00022475"/>
    </source>
</evidence>